<evidence type="ECO:0000313" key="6">
    <source>
        <dbReference type="Proteomes" id="UP000249873"/>
    </source>
</evidence>
<comment type="catalytic activity">
    <reaction evidence="4">
        <text>dTTP + H2O = dTMP + diphosphate + H(+)</text>
        <dbReference type="Rhea" id="RHEA:28534"/>
        <dbReference type="ChEBI" id="CHEBI:15377"/>
        <dbReference type="ChEBI" id="CHEBI:15378"/>
        <dbReference type="ChEBI" id="CHEBI:33019"/>
        <dbReference type="ChEBI" id="CHEBI:37568"/>
        <dbReference type="ChEBI" id="CHEBI:63528"/>
        <dbReference type="EC" id="3.6.1.9"/>
    </reaction>
</comment>
<evidence type="ECO:0000256" key="1">
    <source>
        <dbReference type="ARBA" id="ARBA00001968"/>
    </source>
</evidence>
<comment type="caution">
    <text evidence="4">Lacks conserved residue(s) required for the propagation of feature annotation.</text>
</comment>
<feature type="active site" description="Proton acceptor" evidence="4">
    <location>
        <position position="73"/>
    </location>
</feature>
<dbReference type="GO" id="GO:0036218">
    <property type="term" value="F:dTTP diphosphatase activity"/>
    <property type="evidence" value="ECO:0007669"/>
    <property type="project" value="RHEA"/>
</dbReference>
<comment type="catalytic activity">
    <reaction evidence="4">
        <text>UTP + H2O = UMP + diphosphate + H(+)</text>
        <dbReference type="Rhea" id="RHEA:29395"/>
        <dbReference type="ChEBI" id="CHEBI:15377"/>
        <dbReference type="ChEBI" id="CHEBI:15378"/>
        <dbReference type="ChEBI" id="CHEBI:33019"/>
        <dbReference type="ChEBI" id="CHEBI:46398"/>
        <dbReference type="ChEBI" id="CHEBI:57865"/>
        <dbReference type="EC" id="3.6.1.9"/>
    </reaction>
</comment>
<dbReference type="InterPro" id="IPR029001">
    <property type="entry name" value="ITPase-like_fam"/>
</dbReference>
<organism evidence="5 6">
    <name type="scientific">Arcticibacterium luteifluviistationis</name>
    <dbReference type="NCBI Taxonomy" id="1784714"/>
    <lineage>
        <taxon>Bacteria</taxon>
        <taxon>Pseudomonadati</taxon>
        <taxon>Bacteroidota</taxon>
        <taxon>Cytophagia</taxon>
        <taxon>Cytophagales</taxon>
        <taxon>Leadbetterellaceae</taxon>
        <taxon>Arcticibacterium</taxon>
    </lineage>
</organism>
<evidence type="ECO:0000256" key="2">
    <source>
        <dbReference type="ARBA" id="ARBA00022801"/>
    </source>
</evidence>
<comment type="cofactor">
    <cofactor evidence="1 4">
        <name>a divalent metal cation</name>
        <dbReference type="ChEBI" id="CHEBI:60240"/>
    </cofactor>
</comment>
<gene>
    <name evidence="5" type="primary">maf</name>
    <name evidence="5" type="ORF">DJ013_20905</name>
</gene>
<comment type="function">
    <text evidence="4">Nucleoside triphosphate pyrophosphatase that hydrolyzes dTTP and UTP. May have a dual role in cell division arrest and in preventing the incorporation of modified nucleotides into cellular nucleic acids.</text>
</comment>
<feature type="site" description="Important for substrate specificity" evidence="4">
    <location>
        <position position="16"/>
    </location>
</feature>
<dbReference type="AlphaFoldDB" id="A0A2Z4GHS2"/>
<dbReference type="RefSeq" id="WP_111373872.1">
    <property type="nucleotide sequence ID" value="NZ_CP029480.1"/>
</dbReference>
<dbReference type="GO" id="GO:0009117">
    <property type="term" value="P:nucleotide metabolic process"/>
    <property type="evidence" value="ECO:0007669"/>
    <property type="project" value="UniProtKB-KW"/>
</dbReference>
<dbReference type="PANTHER" id="PTHR43213">
    <property type="entry name" value="BIFUNCTIONAL DTTP/UTP PYROPHOSPHATASE/METHYLTRANSFERASE PROTEIN-RELATED"/>
    <property type="match status" value="1"/>
</dbReference>
<dbReference type="InterPro" id="IPR003697">
    <property type="entry name" value="Maf-like"/>
</dbReference>
<feature type="site" description="Important for substrate specificity" evidence="4">
    <location>
        <position position="74"/>
    </location>
</feature>
<keyword evidence="3 4" id="KW-0546">Nucleotide metabolism</keyword>
<sequence length="197" mass="21960">MIKLSKHLILGSGSPRRKEILQNAGFEFDVETKPTSEEFDPSQMPEEIPVFLAKQKLAEFGEEYADKIVLCADTVVVLDGEILNKPANESEATEMLKALSGKKHEVITGVAFKTGNVIESFYDTCLVDFEELSDSEIEYYIKTCMPFDKAGAYGIQDFIGMIGVKSLKGSFYTVMGLPIHLVYGKLKRFIVWPTVAD</sequence>
<dbReference type="SUPFAM" id="SSF52972">
    <property type="entry name" value="ITPase-like"/>
    <property type="match status" value="1"/>
</dbReference>
<comment type="similarity">
    <text evidence="4">Belongs to the Maf family. YhdE subfamily.</text>
</comment>
<dbReference type="HAMAP" id="MF_00528">
    <property type="entry name" value="Maf"/>
    <property type="match status" value="1"/>
</dbReference>
<protein>
    <recommendedName>
        <fullName evidence="4">dTTP/UTP pyrophosphatase</fullName>
        <shortName evidence="4">dTTPase/UTPase</shortName>
        <ecNumber evidence="4">3.6.1.9</ecNumber>
    </recommendedName>
    <alternativeName>
        <fullName evidence="4">Nucleoside triphosphate pyrophosphatase</fullName>
    </alternativeName>
    <alternativeName>
        <fullName evidence="4">Nucleotide pyrophosphatase</fullName>
        <shortName evidence="4">Nucleotide PPase</shortName>
    </alternativeName>
</protein>
<reference evidence="5 6" key="1">
    <citation type="submission" date="2018-05" db="EMBL/GenBank/DDBJ databases">
        <title>Complete genome sequence of Arcticibacterium luteifluviistationis SM1504T, a cytophagaceae bacterium isolated from Arctic surface seawater.</title>
        <authorList>
            <person name="Li Y."/>
            <person name="Qin Q.-L."/>
        </authorList>
    </citation>
    <scope>NUCLEOTIDE SEQUENCE [LARGE SCALE GENOMIC DNA]</scope>
    <source>
        <strain evidence="5 6">SM1504</strain>
    </source>
</reference>
<feature type="site" description="Important for substrate specificity" evidence="4">
    <location>
        <position position="156"/>
    </location>
</feature>
<evidence type="ECO:0000313" key="5">
    <source>
        <dbReference type="EMBL" id="AWW00506.1"/>
    </source>
</evidence>
<name>A0A2Z4GHS2_9BACT</name>
<dbReference type="Proteomes" id="UP000249873">
    <property type="component" value="Chromosome"/>
</dbReference>
<keyword evidence="4" id="KW-0963">Cytoplasm</keyword>
<dbReference type="Gene3D" id="3.90.950.10">
    <property type="match status" value="1"/>
</dbReference>
<dbReference type="EMBL" id="CP029480">
    <property type="protein sequence ID" value="AWW00506.1"/>
    <property type="molecule type" value="Genomic_DNA"/>
</dbReference>
<dbReference type="PANTHER" id="PTHR43213:SF5">
    <property type="entry name" value="BIFUNCTIONAL DTTP_UTP PYROPHOSPHATASE_METHYLTRANSFERASE PROTEIN-RELATED"/>
    <property type="match status" value="1"/>
</dbReference>
<evidence type="ECO:0000256" key="3">
    <source>
        <dbReference type="ARBA" id="ARBA00023080"/>
    </source>
</evidence>
<evidence type="ECO:0000256" key="4">
    <source>
        <dbReference type="HAMAP-Rule" id="MF_00528"/>
    </source>
</evidence>
<accession>A0A2Z4GHS2</accession>
<dbReference type="OrthoDB" id="9807767at2"/>
<dbReference type="GO" id="GO:0036221">
    <property type="term" value="F:UTP diphosphatase activity"/>
    <property type="evidence" value="ECO:0007669"/>
    <property type="project" value="RHEA"/>
</dbReference>
<comment type="subcellular location">
    <subcellularLocation>
        <location evidence="4">Cytoplasm</location>
    </subcellularLocation>
</comment>
<dbReference type="PIRSF" id="PIRSF006305">
    <property type="entry name" value="Maf"/>
    <property type="match status" value="1"/>
</dbReference>
<keyword evidence="6" id="KW-1185">Reference proteome</keyword>
<keyword evidence="2 4" id="KW-0378">Hydrolase</keyword>
<proteinExistence type="inferred from homology"/>
<dbReference type="Pfam" id="PF02545">
    <property type="entry name" value="Maf"/>
    <property type="match status" value="1"/>
</dbReference>
<dbReference type="KEGG" id="als:DJ013_20905"/>
<dbReference type="EC" id="3.6.1.9" evidence="4"/>
<dbReference type="NCBIfam" id="TIGR00172">
    <property type="entry name" value="maf"/>
    <property type="match status" value="1"/>
</dbReference>
<dbReference type="GO" id="GO:0005737">
    <property type="term" value="C:cytoplasm"/>
    <property type="evidence" value="ECO:0007669"/>
    <property type="project" value="UniProtKB-SubCell"/>
</dbReference>
<dbReference type="CDD" id="cd00555">
    <property type="entry name" value="Maf"/>
    <property type="match status" value="1"/>
</dbReference>